<evidence type="ECO:0000313" key="1">
    <source>
        <dbReference type="EMBL" id="HIX44859.1"/>
    </source>
</evidence>
<reference evidence="1" key="1">
    <citation type="journal article" date="2021" name="PeerJ">
        <title>Extensive microbial diversity within the chicken gut microbiome revealed by metagenomics and culture.</title>
        <authorList>
            <person name="Gilroy R."/>
            <person name="Ravi A."/>
            <person name="Getino M."/>
            <person name="Pursley I."/>
            <person name="Horton D.L."/>
            <person name="Alikhan N.F."/>
            <person name="Baker D."/>
            <person name="Gharbi K."/>
            <person name="Hall N."/>
            <person name="Watson M."/>
            <person name="Adriaenssens E.M."/>
            <person name="Foster-Nyarko E."/>
            <person name="Jarju S."/>
            <person name="Secka A."/>
            <person name="Antonio M."/>
            <person name="Oren A."/>
            <person name="Chaudhuri R.R."/>
            <person name="La Ragione R."/>
            <person name="Hildebrand F."/>
            <person name="Pallen M.J."/>
        </authorList>
    </citation>
    <scope>NUCLEOTIDE SEQUENCE</scope>
    <source>
        <strain evidence="1">ChiHjej12B11-16260</strain>
    </source>
</reference>
<gene>
    <name evidence="1" type="ORF">H9982_01425</name>
</gene>
<comment type="caution">
    <text evidence="1">The sequence shown here is derived from an EMBL/GenBank/DDBJ whole genome shotgun (WGS) entry which is preliminary data.</text>
</comment>
<reference evidence="1" key="2">
    <citation type="submission" date="2021-04" db="EMBL/GenBank/DDBJ databases">
        <authorList>
            <person name="Gilroy R."/>
        </authorList>
    </citation>
    <scope>NUCLEOTIDE SEQUENCE</scope>
    <source>
        <strain evidence="1">ChiHjej12B11-16260</strain>
    </source>
</reference>
<proteinExistence type="predicted"/>
<protein>
    <submittedName>
        <fullName evidence="1">Uncharacterized protein</fullName>
    </submittedName>
</protein>
<dbReference type="Proteomes" id="UP000824246">
    <property type="component" value="Unassembled WGS sequence"/>
</dbReference>
<dbReference type="EMBL" id="DXFB01000034">
    <property type="protein sequence ID" value="HIX44859.1"/>
    <property type="molecule type" value="Genomic_DNA"/>
</dbReference>
<sequence length="108" mass="12774">MSEENDLFDYDDDAAVAYIRPRLPRDIQDKYSDNDIIYIGDIIYDFYEKKGFFDESDEEAPELNVDELIRYVRTSLKKDGDAEFDDDDVEFLVRGELDYEESLGMWEA</sequence>
<name>A0A9D2APX7_9BACT</name>
<organism evidence="1 2">
    <name type="scientific">Candidatus Barnesiella excrementipullorum</name>
    <dbReference type="NCBI Taxonomy" id="2838479"/>
    <lineage>
        <taxon>Bacteria</taxon>
        <taxon>Pseudomonadati</taxon>
        <taxon>Bacteroidota</taxon>
        <taxon>Bacteroidia</taxon>
        <taxon>Bacteroidales</taxon>
        <taxon>Barnesiellaceae</taxon>
        <taxon>Barnesiella</taxon>
    </lineage>
</organism>
<accession>A0A9D2APX7</accession>
<dbReference type="AlphaFoldDB" id="A0A9D2APX7"/>
<evidence type="ECO:0000313" key="2">
    <source>
        <dbReference type="Proteomes" id="UP000824246"/>
    </source>
</evidence>